<dbReference type="PANTHER" id="PTHR43124">
    <property type="entry name" value="PURINE EFFLUX PUMP PBUE"/>
    <property type="match status" value="1"/>
</dbReference>
<feature type="transmembrane region" description="Helical" evidence="7">
    <location>
        <begin position="159"/>
        <end position="178"/>
    </location>
</feature>
<keyword evidence="2" id="KW-1003">Cell membrane</keyword>
<dbReference type="InterPro" id="IPR011701">
    <property type="entry name" value="MFS"/>
</dbReference>
<evidence type="ECO:0000256" key="2">
    <source>
        <dbReference type="ARBA" id="ARBA00022475"/>
    </source>
</evidence>
<comment type="subcellular location">
    <subcellularLocation>
        <location evidence="1">Cell membrane</location>
        <topology evidence="1">Multi-pass membrane protein</topology>
    </subcellularLocation>
</comment>
<keyword evidence="3 7" id="KW-0812">Transmembrane</keyword>
<feature type="transmembrane region" description="Helical" evidence="7">
    <location>
        <begin position="102"/>
        <end position="121"/>
    </location>
</feature>
<gene>
    <name evidence="9" type="ORF">JW613_21340</name>
</gene>
<feature type="transmembrane region" description="Helical" evidence="7">
    <location>
        <begin position="364"/>
        <end position="383"/>
    </location>
</feature>
<feature type="transmembrane region" description="Helical" evidence="7">
    <location>
        <begin position="389"/>
        <end position="407"/>
    </location>
</feature>
<dbReference type="InterPro" id="IPR050189">
    <property type="entry name" value="MFS_Efflux_Transporters"/>
</dbReference>
<feature type="transmembrane region" description="Helical" evidence="7">
    <location>
        <begin position="231"/>
        <end position="255"/>
    </location>
</feature>
<dbReference type="Proteomes" id="UP000721954">
    <property type="component" value="Unassembled WGS sequence"/>
</dbReference>
<evidence type="ECO:0000259" key="8">
    <source>
        <dbReference type="PROSITE" id="PS50850"/>
    </source>
</evidence>
<keyword evidence="4 7" id="KW-1133">Transmembrane helix</keyword>
<feature type="transmembrane region" description="Helical" evidence="7">
    <location>
        <begin position="323"/>
        <end position="343"/>
    </location>
</feature>
<evidence type="ECO:0000313" key="10">
    <source>
        <dbReference type="Proteomes" id="UP000721954"/>
    </source>
</evidence>
<accession>A0ABS3XZJ0</accession>
<feature type="transmembrane region" description="Helical" evidence="7">
    <location>
        <begin position="190"/>
        <end position="210"/>
    </location>
</feature>
<organism evidence="9 10">
    <name type="scientific">Streptomyces smyrnaeus</name>
    <dbReference type="NCBI Taxonomy" id="1387713"/>
    <lineage>
        <taxon>Bacteria</taxon>
        <taxon>Bacillati</taxon>
        <taxon>Actinomycetota</taxon>
        <taxon>Actinomycetes</taxon>
        <taxon>Kitasatosporales</taxon>
        <taxon>Streptomycetaceae</taxon>
        <taxon>Streptomyces</taxon>
    </lineage>
</organism>
<dbReference type="InterPro" id="IPR020846">
    <property type="entry name" value="MFS_dom"/>
</dbReference>
<feature type="transmembrane region" description="Helical" evidence="7">
    <location>
        <begin position="37"/>
        <end position="61"/>
    </location>
</feature>
<dbReference type="Gene3D" id="1.20.1250.20">
    <property type="entry name" value="MFS general substrate transporter like domains"/>
    <property type="match status" value="1"/>
</dbReference>
<feature type="transmembrane region" description="Helical" evidence="7">
    <location>
        <begin position="67"/>
        <end position="90"/>
    </location>
</feature>
<evidence type="ECO:0000256" key="1">
    <source>
        <dbReference type="ARBA" id="ARBA00004651"/>
    </source>
</evidence>
<name>A0ABS3XZJ0_9ACTN</name>
<dbReference type="InterPro" id="IPR036259">
    <property type="entry name" value="MFS_trans_sf"/>
</dbReference>
<evidence type="ECO:0000256" key="6">
    <source>
        <dbReference type="SAM" id="MobiDB-lite"/>
    </source>
</evidence>
<sequence>MPTESTEPPESTELSPTGGAAAQPPTQAAPGTGRWGVLALAVGVFVVGTGEFVLAGLLPMLSASLDISMAVAGQVITVFALSCAVAAPVLTTLTARWPRRRVLLLAVLTYLVGSLGTALAPSYTVVLAAQIVAATGVGVFVPTASVTAAALVPPERSGRAIATTVTGFTAAVTLGAPLGTMLGELLGWRATLWFAAVLAALGMLGIRALLPRDLSVPAPTGLRQRLRPLTQGRILATLGTTLVGFTAVYIPYTYIGAVFEPATSGDGIRLSVLMFALGVIGTAGNLAAGALADRIGSRRVVAAALAWLTVSLLVLPLTTSNFAAAIALILCYGVAAFAITTPQQHRLLALEPGSASVLVSLNQAILYLAIALSGAVGGIGIAWVGTNNLSLIAAVLAALALGLSQLAHQLATRSTTPTPS</sequence>
<dbReference type="SUPFAM" id="SSF103473">
    <property type="entry name" value="MFS general substrate transporter"/>
    <property type="match status" value="1"/>
</dbReference>
<keyword evidence="5 7" id="KW-0472">Membrane</keyword>
<evidence type="ECO:0000256" key="5">
    <source>
        <dbReference type="ARBA" id="ARBA00023136"/>
    </source>
</evidence>
<protein>
    <submittedName>
        <fullName evidence="9">MFS transporter</fullName>
    </submittedName>
</protein>
<feature type="domain" description="Major facilitator superfamily (MFS) profile" evidence="8">
    <location>
        <begin position="36"/>
        <end position="412"/>
    </location>
</feature>
<dbReference type="PROSITE" id="PS50850">
    <property type="entry name" value="MFS"/>
    <property type="match status" value="1"/>
</dbReference>
<dbReference type="PANTHER" id="PTHR43124:SF10">
    <property type="entry name" value="PURINE EFFLUX PUMP PBUE"/>
    <property type="match status" value="1"/>
</dbReference>
<evidence type="ECO:0000256" key="4">
    <source>
        <dbReference type="ARBA" id="ARBA00022989"/>
    </source>
</evidence>
<dbReference type="EMBL" id="JAFFZM010000013">
    <property type="protein sequence ID" value="MBO8200834.1"/>
    <property type="molecule type" value="Genomic_DNA"/>
</dbReference>
<proteinExistence type="predicted"/>
<keyword evidence="10" id="KW-1185">Reference proteome</keyword>
<comment type="caution">
    <text evidence="9">The sequence shown here is derived from an EMBL/GenBank/DDBJ whole genome shotgun (WGS) entry which is preliminary data.</text>
</comment>
<dbReference type="RefSeq" id="WP_209212461.1">
    <property type="nucleotide sequence ID" value="NZ_JAFFZM010000013.1"/>
</dbReference>
<evidence type="ECO:0000313" key="9">
    <source>
        <dbReference type="EMBL" id="MBO8200834.1"/>
    </source>
</evidence>
<dbReference type="Pfam" id="PF07690">
    <property type="entry name" value="MFS_1"/>
    <property type="match status" value="1"/>
</dbReference>
<evidence type="ECO:0000256" key="7">
    <source>
        <dbReference type="SAM" id="Phobius"/>
    </source>
</evidence>
<dbReference type="CDD" id="cd17324">
    <property type="entry name" value="MFS_NepI_like"/>
    <property type="match status" value="1"/>
</dbReference>
<feature type="transmembrane region" description="Helical" evidence="7">
    <location>
        <begin position="267"/>
        <end position="288"/>
    </location>
</feature>
<feature type="transmembrane region" description="Helical" evidence="7">
    <location>
        <begin position="127"/>
        <end position="152"/>
    </location>
</feature>
<feature type="region of interest" description="Disordered" evidence="6">
    <location>
        <begin position="1"/>
        <end position="28"/>
    </location>
</feature>
<dbReference type="GeneID" id="96261168"/>
<reference evidence="9 10" key="1">
    <citation type="submission" date="2021-02" db="EMBL/GenBank/DDBJ databases">
        <title>Streptomyces spirodelae sp. nov., isolated from duckweed.</title>
        <authorList>
            <person name="Saimee Y."/>
            <person name="Duangmal K."/>
        </authorList>
    </citation>
    <scope>NUCLEOTIDE SEQUENCE [LARGE SCALE GENOMIC DNA]</scope>
    <source>
        <strain evidence="9 10">DSM 42105</strain>
    </source>
</reference>
<evidence type="ECO:0000256" key="3">
    <source>
        <dbReference type="ARBA" id="ARBA00022692"/>
    </source>
</evidence>